<gene>
    <name evidence="1" type="ORF">QAD02_004901</name>
</gene>
<dbReference type="Proteomes" id="UP001239111">
    <property type="component" value="Chromosome 3"/>
</dbReference>
<evidence type="ECO:0000313" key="2">
    <source>
        <dbReference type="Proteomes" id="UP001239111"/>
    </source>
</evidence>
<organism evidence="1 2">
    <name type="scientific">Eretmocerus hayati</name>
    <dbReference type="NCBI Taxonomy" id="131215"/>
    <lineage>
        <taxon>Eukaryota</taxon>
        <taxon>Metazoa</taxon>
        <taxon>Ecdysozoa</taxon>
        <taxon>Arthropoda</taxon>
        <taxon>Hexapoda</taxon>
        <taxon>Insecta</taxon>
        <taxon>Pterygota</taxon>
        <taxon>Neoptera</taxon>
        <taxon>Endopterygota</taxon>
        <taxon>Hymenoptera</taxon>
        <taxon>Apocrita</taxon>
        <taxon>Proctotrupomorpha</taxon>
        <taxon>Chalcidoidea</taxon>
        <taxon>Aphelinidae</taxon>
        <taxon>Aphelininae</taxon>
        <taxon>Eretmocerus</taxon>
    </lineage>
</organism>
<sequence>MKVYIMITQIMGFVLNCGATGFRIDYLSITSACFSGLAKVLAIDEHMDEIGLVFSSILDDWATINEDKLRNAMTRFAKIGRSAFKFQMGFVSVVFVLMVIGPLPFLAPPLDEISW</sequence>
<reference evidence="1" key="1">
    <citation type="submission" date="2023-04" db="EMBL/GenBank/DDBJ databases">
        <title>A chromosome-level genome assembly of the parasitoid wasp Eretmocerus hayati.</title>
        <authorList>
            <person name="Zhong Y."/>
            <person name="Liu S."/>
            <person name="Liu Y."/>
        </authorList>
    </citation>
    <scope>NUCLEOTIDE SEQUENCE</scope>
    <source>
        <strain evidence="1">ZJU_SS_LIU_2023</strain>
    </source>
</reference>
<protein>
    <submittedName>
        <fullName evidence="1">Uncharacterized protein</fullName>
    </submittedName>
</protein>
<evidence type="ECO:0000313" key="1">
    <source>
        <dbReference type="EMBL" id="KAJ8673639.1"/>
    </source>
</evidence>
<comment type="caution">
    <text evidence="1">The sequence shown here is derived from an EMBL/GenBank/DDBJ whole genome shotgun (WGS) entry which is preliminary data.</text>
</comment>
<name>A0ACC2NTN0_9HYME</name>
<proteinExistence type="predicted"/>
<dbReference type="EMBL" id="CM056743">
    <property type="protein sequence ID" value="KAJ8673639.1"/>
    <property type="molecule type" value="Genomic_DNA"/>
</dbReference>
<keyword evidence="2" id="KW-1185">Reference proteome</keyword>
<accession>A0ACC2NTN0</accession>